<feature type="transmembrane region" description="Helical" evidence="5">
    <location>
        <begin position="35"/>
        <end position="57"/>
    </location>
</feature>
<dbReference type="InterPro" id="IPR043504">
    <property type="entry name" value="Peptidase_S1_PA_chymotrypsin"/>
</dbReference>
<evidence type="ECO:0000256" key="4">
    <source>
        <dbReference type="ARBA" id="ARBA00023136"/>
    </source>
</evidence>
<dbReference type="InterPro" id="IPR047680">
    <property type="entry name" value="MarP-like"/>
</dbReference>
<sequence>MPGSTVLDLLLILLLVVALVNGYRSGLLRSLTGIIGAVAGGFAAFFVVPLVGGWIPAPEWRTPGTIAVAVLLVLIGHSVGASAGSMVGRKSKRSPLGTINRVLGAAFAAVASALVASMVAFSIGALGIPFLSPAIAESTVVSRIDSATPDRVKALLAQLRSVAVSQGLPRIVDAFTGPTPDAAQADTSSPALAVAAQSVVRITGTAYACGQSQSGSGFVVSDGRVITNAHVVAGVNQPVIETPSGEALAGEIVYFDPVDDLAVISVPGLGAAPLTVGADLSAGSGAVADGYPFGGPYVSDPAQVISLGTISVADIYGQDPTPRQVYTVASDVQQGESGGPLLSESGLVVGVIFAKASNTDNVGYALALDEVQPVINEAPGRNAPVSSGTCVRG</sequence>
<dbReference type="Gene3D" id="2.40.10.10">
    <property type="entry name" value="Trypsin-like serine proteases"/>
    <property type="match status" value="2"/>
</dbReference>
<comment type="subcellular location">
    <subcellularLocation>
        <location evidence="1">Membrane</location>
        <topology evidence="1">Multi-pass membrane protein</topology>
    </subcellularLocation>
</comment>
<dbReference type="GO" id="GO:0016020">
    <property type="term" value="C:membrane"/>
    <property type="evidence" value="ECO:0007669"/>
    <property type="project" value="UniProtKB-SubCell"/>
</dbReference>
<dbReference type="NCBIfam" id="NF033740">
    <property type="entry name" value="MarP_fam_protase"/>
    <property type="match status" value="1"/>
</dbReference>
<dbReference type="SUPFAM" id="SSF50494">
    <property type="entry name" value="Trypsin-like serine proteases"/>
    <property type="match status" value="1"/>
</dbReference>
<organism evidence="7 9">
    <name type="scientific">Cryobacterium levicorallinum</name>
    <dbReference type="NCBI Taxonomy" id="995038"/>
    <lineage>
        <taxon>Bacteria</taxon>
        <taxon>Bacillati</taxon>
        <taxon>Actinomycetota</taxon>
        <taxon>Actinomycetes</taxon>
        <taxon>Micrococcales</taxon>
        <taxon>Microbacteriaceae</taxon>
        <taxon>Cryobacterium</taxon>
    </lineage>
</organism>
<dbReference type="EMBL" id="SOFE01000023">
    <property type="protein sequence ID" value="TFB82669.1"/>
    <property type="molecule type" value="Genomic_DNA"/>
</dbReference>
<evidence type="ECO:0000256" key="2">
    <source>
        <dbReference type="ARBA" id="ARBA00022692"/>
    </source>
</evidence>
<dbReference type="GO" id="GO:0009403">
    <property type="term" value="P:toxin biosynthetic process"/>
    <property type="evidence" value="ECO:0007669"/>
    <property type="project" value="InterPro"/>
</dbReference>
<dbReference type="AlphaFoldDB" id="A0A1I3A5Z4"/>
<dbReference type="Proteomes" id="UP000297963">
    <property type="component" value="Unassembled WGS sequence"/>
</dbReference>
<keyword evidence="8" id="KW-1185">Reference proteome</keyword>
<accession>A0A1I3A5Z4</accession>
<feature type="transmembrane region" description="Helical" evidence="5">
    <location>
        <begin position="6"/>
        <end position="23"/>
    </location>
</feature>
<evidence type="ECO:0000313" key="9">
    <source>
        <dbReference type="Proteomes" id="UP000297963"/>
    </source>
</evidence>
<keyword evidence="4 5" id="KW-0472">Membrane</keyword>
<feature type="transmembrane region" description="Helical" evidence="5">
    <location>
        <begin position="102"/>
        <end position="131"/>
    </location>
</feature>
<dbReference type="PANTHER" id="PTHR43019">
    <property type="entry name" value="SERINE ENDOPROTEASE DEGS"/>
    <property type="match status" value="1"/>
</dbReference>
<dbReference type="EMBL" id="FOPW01000005">
    <property type="protein sequence ID" value="SFH44721.1"/>
    <property type="molecule type" value="Genomic_DNA"/>
</dbReference>
<keyword evidence="7" id="KW-0378">Hydrolase</keyword>
<gene>
    <name evidence="7" type="ORF">E3O11_12320</name>
    <name evidence="6" type="ORF">SAMN05216274_105174</name>
</gene>
<evidence type="ECO:0000313" key="6">
    <source>
        <dbReference type="EMBL" id="SFH44721.1"/>
    </source>
</evidence>
<dbReference type="RefSeq" id="WP_092449131.1">
    <property type="nucleotide sequence ID" value="NZ_BKAC01000004.1"/>
</dbReference>
<evidence type="ECO:0000256" key="5">
    <source>
        <dbReference type="SAM" id="Phobius"/>
    </source>
</evidence>
<dbReference type="Pfam" id="PF13365">
    <property type="entry name" value="Trypsin_2"/>
    <property type="match status" value="1"/>
</dbReference>
<comment type="caution">
    <text evidence="7">The sequence shown here is derived from an EMBL/GenBank/DDBJ whole genome shotgun (WGS) entry which is preliminary data.</text>
</comment>
<dbReference type="GO" id="GO:0006508">
    <property type="term" value="P:proteolysis"/>
    <property type="evidence" value="ECO:0007669"/>
    <property type="project" value="UniProtKB-KW"/>
</dbReference>
<dbReference type="PRINTS" id="PR00834">
    <property type="entry name" value="PROTEASES2C"/>
</dbReference>
<dbReference type="GO" id="GO:0004252">
    <property type="term" value="F:serine-type endopeptidase activity"/>
    <property type="evidence" value="ECO:0007669"/>
    <property type="project" value="InterPro"/>
</dbReference>
<dbReference type="InterPro" id="IPR003825">
    <property type="entry name" value="Colicin-V_CvpA"/>
</dbReference>
<evidence type="ECO:0000313" key="8">
    <source>
        <dbReference type="Proteomes" id="UP000199681"/>
    </source>
</evidence>
<name>A0A1I3A5Z4_9MICO</name>
<evidence type="ECO:0000313" key="7">
    <source>
        <dbReference type="EMBL" id="TFB82669.1"/>
    </source>
</evidence>
<reference evidence="7 9" key="2">
    <citation type="submission" date="2019-03" db="EMBL/GenBank/DDBJ databases">
        <title>Genomics of glacier-inhabiting Cryobacterium strains.</title>
        <authorList>
            <person name="Liu Q."/>
            <person name="Xin Y.-H."/>
        </authorList>
    </citation>
    <scope>NUCLEOTIDE SEQUENCE [LARGE SCALE GENOMIC DNA]</scope>
    <source>
        <strain evidence="7 9">Hh34</strain>
    </source>
</reference>
<dbReference type="InterPro" id="IPR009003">
    <property type="entry name" value="Peptidase_S1_PA"/>
</dbReference>
<dbReference type="STRING" id="995038.SAMN05216274_105174"/>
<keyword evidence="7" id="KW-0645">Protease</keyword>
<dbReference type="Proteomes" id="UP000199681">
    <property type="component" value="Unassembled WGS sequence"/>
</dbReference>
<keyword evidence="3 5" id="KW-1133">Transmembrane helix</keyword>
<keyword evidence="2 5" id="KW-0812">Transmembrane</keyword>
<dbReference type="PANTHER" id="PTHR43019:SF23">
    <property type="entry name" value="PROTEASE DO-LIKE 5, CHLOROPLASTIC"/>
    <property type="match status" value="1"/>
</dbReference>
<reference evidence="6 8" key="1">
    <citation type="submission" date="2016-10" db="EMBL/GenBank/DDBJ databases">
        <authorList>
            <person name="Varghese N."/>
            <person name="Submissions S."/>
        </authorList>
    </citation>
    <scope>NUCLEOTIDE SEQUENCE [LARGE SCALE GENOMIC DNA]</scope>
    <source>
        <strain evidence="6 8">GMCC 1.11211</strain>
    </source>
</reference>
<dbReference type="Pfam" id="PF02674">
    <property type="entry name" value="Colicin_V"/>
    <property type="match status" value="1"/>
</dbReference>
<proteinExistence type="predicted"/>
<protein>
    <submittedName>
        <fullName evidence="7">MarP family serine protease</fullName>
    </submittedName>
    <submittedName>
        <fullName evidence="6">Serine protease, S1-C subfamily, contains C-terminal PDZ domain</fullName>
    </submittedName>
</protein>
<evidence type="ECO:0000256" key="3">
    <source>
        <dbReference type="ARBA" id="ARBA00022989"/>
    </source>
</evidence>
<feature type="transmembrane region" description="Helical" evidence="5">
    <location>
        <begin position="63"/>
        <end position="81"/>
    </location>
</feature>
<evidence type="ECO:0000256" key="1">
    <source>
        <dbReference type="ARBA" id="ARBA00004141"/>
    </source>
</evidence>
<dbReference type="InterPro" id="IPR001940">
    <property type="entry name" value="Peptidase_S1C"/>
</dbReference>